<evidence type="ECO:0000313" key="3">
    <source>
        <dbReference type="Proteomes" id="UP001501455"/>
    </source>
</evidence>
<sequence>MPSRARTSADRTALGAVVSTRVQPLSASAAAVAASTPATARNAAPGLFIFLVREGMPGLYTAYIHAMYSPFRVPSGRGAGACESRHRVARAGPCDVGPRGADVGPGEALRG</sequence>
<evidence type="ECO:0000256" key="1">
    <source>
        <dbReference type="SAM" id="MobiDB-lite"/>
    </source>
</evidence>
<organism evidence="2 3">
    <name type="scientific">Streptomyces prasinosporus</name>
    <dbReference type="NCBI Taxonomy" id="68256"/>
    <lineage>
        <taxon>Bacteria</taxon>
        <taxon>Bacillati</taxon>
        <taxon>Actinomycetota</taxon>
        <taxon>Actinomycetes</taxon>
        <taxon>Kitasatosporales</taxon>
        <taxon>Streptomycetaceae</taxon>
        <taxon>Streptomyces</taxon>
        <taxon>Streptomyces albogriseolus group</taxon>
    </lineage>
</organism>
<comment type="caution">
    <text evidence="2">The sequence shown here is derived from an EMBL/GenBank/DDBJ whole genome shotgun (WGS) entry which is preliminary data.</text>
</comment>
<name>A0ABP6U8F3_9ACTN</name>
<dbReference type="Proteomes" id="UP001501455">
    <property type="component" value="Unassembled WGS sequence"/>
</dbReference>
<feature type="region of interest" description="Disordered" evidence="1">
    <location>
        <begin position="91"/>
        <end position="111"/>
    </location>
</feature>
<proteinExistence type="predicted"/>
<reference evidence="3" key="1">
    <citation type="journal article" date="2019" name="Int. J. Syst. Evol. Microbiol.">
        <title>The Global Catalogue of Microorganisms (GCM) 10K type strain sequencing project: providing services to taxonomists for standard genome sequencing and annotation.</title>
        <authorList>
            <consortium name="The Broad Institute Genomics Platform"/>
            <consortium name="The Broad Institute Genome Sequencing Center for Infectious Disease"/>
            <person name="Wu L."/>
            <person name="Ma J."/>
        </authorList>
    </citation>
    <scope>NUCLEOTIDE SEQUENCE [LARGE SCALE GENOMIC DNA]</scope>
    <source>
        <strain evidence="3">JCM 4816</strain>
    </source>
</reference>
<evidence type="ECO:0000313" key="2">
    <source>
        <dbReference type="EMBL" id="GAA3503882.1"/>
    </source>
</evidence>
<dbReference type="EMBL" id="BAAAXF010000078">
    <property type="protein sequence ID" value="GAA3503882.1"/>
    <property type="molecule type" value="Genomic_DNA"/>
</dbReference>
<protein>
    <submittedName>
        <fullName evidence="2">Uncharacterized protein</fullName>
    </submittedName>
</protein>
<accession>A0ABP6U8F3</accession>
<keyword evidence="3" id="KW-1185">Reference proteome</keyword>
<gene>
    <name evidence="2" type="ORF">GCM10019016_109940</name>
</gene>